<evidence type="ECO:0000313" key="2">
    <source>
        <dbReference type="Proteomes" id="UP001165143"/>
    </source>
</evidence>
<dbReference type="NCBIfam" id="NF006155">
    <property type="entry name" value="PRK08298.1"/>
    <property type="match status" value="1"/>
</dbReference>
<dbReference type="InterPro" id="IPR016193">
    <property type="entry name" value="Cytidine_deaminase-like"/>
</dbReference>
<dbReference type="RefSeq" id="WP_051778014.1">
    <property type="nucleotide sequence ID" value="NZ_BSRX01000023.1"/>
</dbReference>
<dbReference type="Proteomes" id="UP001165143">
    <property type="component" value="Unassembled WGS sequence"/>
</dbReference>
<dbReference type="CDD" id="cd01283">
    <property type="entry name" value="cytidine_deaminase"/>
    <property type="match status" value="1"/>
</dbReference>
<comment type="caution">
    <text evidence="1">The sequence shown here is derived from an EMBL/GenBank/DDBJ whole genome shotgun (WGS) entry which is preliminary data.</text>
</comment>
<dbReference type="SUPFAM" id="SSF53927">
    <property type="entry name" value="Cytidine deaminase-like"/>
    <property type="match status" value="1"/>
</dbReference>
<dbReference type="AlphaFoldDB" id="A0A9W6UQ32"/>
<sequence>MAIDRALVDAATELTRHRFPGQDWAGAAALRLDDGTVLTSTAPQAPNGAVQLCHETGALCEAFKLGRRVVASVCVTAADGDRGFWVLAPCGVCQERLFAHGPDVEVGVPLPEDPRRWRTLRLRDVQPHWFARVFPDDVWPYEDGEGEVPGHGEVAEG</sequence>
<evidence type="ECO:0000313" key="1">
    <source>
        <dbReference type="EMBL" id="GLW56008.1"/>
    </source>
</evidence>
<reference evidence="1" key="1">
    <citation type="submission" date="2023-02" db="EMBL/GenBank/DDBJ databases">
        <title>Kitasatospora phosalacinea NBRC 14362.</title>
        <authorList>
            <person name="Ichikawa N."/>
            <person name="Sato H."/>
            <person name="Tonouchi N."/>
        </authorList>
    </citation>
    <scope>NUCLEOTIDE SEQUENCE</scope>
    <source>
        <strain evidence="1">NBRC 14362</strain>
    </source>
</reference>
<dbReference type="OrthoDB" id="9795347at2"/>
<protein>
    <submittedName>
        <fullName evidence="1">Cytidine deaminase</fullName>
    </submittedName>
</protein>
<gene>
    <name evidence="1" type="ORF">Kpho01_40190</name>
</gene>
<organism evidence="1 2">
    <name type="scientific">Kitasatospora phosalacinea</name>
    <dbReference type="NCBI Taxonomy" id="2065"/>
    <lineage>
        <taxon>Bacteria</taxon>
        <taxon>Bacillati</taxon>
        <taxon>Actinomycetota</taxon>
        <taxon>Actinomycetes</taxon>
        <taxon>Kitasatosporales</taxon>
        <taxon>Streptomycetaceae</taxon>
        <taxon>Kitasatospora</taxon>
    </lineage>
</organism>
<accession>A0A9W6UQ32</accession>
<name>A0A9W6UQ32_9ACTN</name>
<proteinExistence type="predicted"/>
<dbReference type="GO" id="GO:0003824">
    <property type="term" value="F:catalytic activity"/>
    <property type="evidence" value="ECO:0007669"/>
    <property type="project" value="InterPro"/>
</dbReference>
<dbReference type="Gene3D" id="3.40.140.10">
    <property type="entry name" value="Cytidine Deaminase, domain 2"/>
    <property type="match status" value="1"/>
</dbReference>
<dbReference type="EMBL" id="BSRX01000023">
    <property type="protein sequence ID" value="GLW56008.1"/>
    <property type="molecule type" value="Genomic_DNA"/>
</dbReference>